<name>A0A1U7LLD2_NEOID</name>
<dbReference type="PANTHER" id="PTHR12809:SF2">
    <property type="entry name" value="MEDIATOR OF RNA POLYMERASE II TRANSCRIPTION SUBUNIT 14"/>
    <property type="match status" value="1"/>
</dbReference>
<dbReference type="EMBL" id="LXFE01001786">
    <property type="protein sequence ID" value="OLL23352.1"/>
    <property type="molecule type" value="Genomic_DNA"/>
</dbReference>
<protein>
    <submittedName>
        <fullName evidence="1">Mediator of RNA polymerase II transcription subunit 14</fullName>
    </submittedName>
</protein>
<dbReference type="AlphaFoldDB" id="A0A1U7LLD2"/>
<reference evidence="1 2" key="1">
    <citation type="submission" date="2016-04" db="EMBL/GenBank/DDBJ databases">
        <title>Evolutionary innovation and constraint leading to complex multicellularity in the Ascomycota.</title>
        <authorList>
            <person name="Cisse O."/>
            <person name="Nguyen A."/>
            <person name="Hewitt D.A."/>
            <person name="Jedd G."/>
            <person name="Stajich J.E."/>
        </authorList>
    </citation>
    <scope>NUCLEOTIDE SEQUENCE [LARGE SCALE GENOMIC DNA]</scope>
    <source>
        <strain evidence="1 2">DAH-3</strain>
    </source>
</reference>
<sequence>MAWKLHNLRQQALAARSTLALTIGADSSTLALHYWPYVSPASALTQSQTCDKGRPNAIEIFISQTPEPNPIHDLLAQDHNLLMEYDRSILDIRWTRCGEIQPLDVDPSTTSVPALVQHITTLHSQYMLAEIASSLSDSSLVITRHPQCLNIQLTLATSLDICISPLRGNVTLRGNHPSLHGAQQSLNAQQMSTREIVLRLRSLVQAEEHNSRLAIYGLDPFRLLKHSLLGEFAIYVPLAPDWYLVCLASERFMLIEMKPCEAENVFYELVSQELVPESFSMADYPDIDKLVRFAKARTSWILLTRQLSDRAISFTSVGHLFGLANIPPLIIPASELLLGQWSMPNIFVRVVLHTAEIIWDLKIVQGNLDTCKMLPNSDSADVKFNPKTGQICILSNAIDPFLSKIRRIDEIITQVQSVPQGLELLGFSLEGVRWGYGKYWVDVHHTLVFGNEGNPHWRIKGFLEGRGMSYLAKILKATLGLLAVFDQIEKESPIETFILVRSAEEYRLVYPTKQISLLIQYKIKDRQGWWYISQDSGIHEDLSRIWNRKVVISPGCIVGKGVACRVDDVQVTLQTLRRTIEES</sequence>
<dbReference type="PANTHER" id="PTHR12809">
    <property type="entry name" value="MEDIATOR COMPLEX SUBUNIT"/>
    <property type="match status" value="1"/>
</dbReference>
<dbReference type="GO" id="GO:0003712">
    <property type="term" value="F:transcription coregulator activity"/>
    <property type="evidence" value="ECO:0007669"/>
    <property type="project" value="InterPro"/>
</dbReference>
<proteinExistence type="predicted"/>
<dbReference type="STRING" id="1198029.A0A1U7LLD2"/>
<dbReference type="GO" id="GO:0006357">
    <property type="term" value="P:regulation of transcription by RNA polymerase II"/>
    <property type="evidence" value="ECO:0007669"/>
    <property type="project" value="InterPro"/>
</dbReference>
<evidence type="ECO:0000313" key="2">
    <source>
        <dbReference type="Proteomes" id="UP000186594"/>
    </source>
</evidence>
<dbReference type="Proteomes" id="UP000186594">
    <property type="component" value="Unassembled WGS sequence"/>
</dbReference>
<comment type="caution">
    <text evidence="1">The sequence shown here is derived from an EMBL/GenBank/DDBJ whole genome shotgun (WGS) entry which is preliminary data.</text>
</comment>
<organism evidence="1 2">
    <name type="scientific">Neolecta irregularis (strain DAH-3)</name>
    <dbReference type="NCBI Taxonomy" id="1198029"/>
    <lineage>
        <taxon>Eukaryota</taxon>
        <taxon>Fungi</taxon>
        <taxon>Dikarya</taxon>
        <taxon>Ascomycota</taxon>
        <taxon>Taphrinomycotina</taxon>
        <taxon>Neolectales</taxon>
        <taxon>Neolectaceae</taxon>
        <taxon>Neolecta</taxon>
    </lineage>
</organism>
<accession>A0A1U7LLD2</accession>
<dbReference type="InterPro" id="IPR013947">
    <property type="entry name" value="Mediator_Med14"/>
</dbReference>
<dbReference type="GO" id="GO:0016592">
    <property type="term" value="C:mediator complex"/>
    <property type="evidence" value="ECO:0007669"/>
    <property type="project" value="InterPro"/>
</dbReference>
<gene>
    <name evidence="1" type="ORF">NEOLI_004077</name>
</gene>
<evidence type="ECO:0000313" key="1">
    <source>
        <dbReference type="EMBL" id="OLL23352.1"/>
    </source>
</evidence>
<dbReference type="OrthoDB" id="205099at2759"/>
<keyword evidence="2" id="KW-1185">Reference proteome</keyword>
<dbReference type="GO" id="GO:0070847">
    <property type="term" value="C:core mediator complex"/>
    <property type="evidence" value="ECO:0007669"/>
    <property type="project" value="TreeGrafter"/>
</dbReference>